<sequence>MLTEASVCLLSPSHLWPLSMQPMPLIYPASGRSLNRRLTVLIPNDAHAAASIKSVTPMRAKPAPDNP</sequence>
<proteinExistence type="predicted"/>
<evidence type="ECO:0000313" key="1">
    <source>
        <dbReference type="EMBL" id="GBH10040.1"/>
    </source>
</evidence>
<evidence type="ECO:0000313" key="2">
    <source>
        <dbReference type="Proteomes" id="UP000247480"/>
    </source>
</evidence>
<organism evidence="1 2">
    <name type="scientific">Pseudomonas syringae pv. actinidiae</name>
    <dbReference type="NCBI Taxonomy" id="103796"/>
    <lineage>
        <taxon>Bacteria</taxon>
        <taxon>Pseudomonadati</taxon>
        <taxon>Pseudomonadota</taxon>
        <taxon>Gammaproteobacteria</taxon>
        <taxon>Pseudomonadales</taxon>
        <taxon>Pseudomonadaceae</taxon>
        <taxon>Pseudomonas</taxon>
        <taxon>Pseudomonas syringae</taxon>
    </lineage>
</organism>
<reference evidence="1 2" key="1">
    <citation type="submission" date="2018-04" db="EMBL/GenBank/DDBJ databases">
        <title>Draft genome sequence of Pseudomonas syringae pv. actinidiae biovar 1 strains isolated from kiwifruit in Kagawa prefecture.</title>
        <authorList>
            <person name="Tabuchi M."/>
            <person name="Saito M."/>
            <person name="Fujiwara S."/>
            <person name="Sasa N."/>
            <person name="Akimitsu K."/>
            <person name="Gomi K."/>
            <person name="Konishi-Sugita S."/>
            <person name="Hamano K."/>
            <person name="Kataoka I."/>
        </authorList>
    </citation>
    <scope>NUCLEOTIDE SEQUENCE [LARGE SCALE GENOMIC DNA]</scope>
    <source>
        <strain evidence="1 2">MAFF212206</strain>
    </source>
</reference>
<comment type="caution">
    <text evidence="1">The sequence shown here is derived from an EMBL/GenBank/DDBJ whole genome shotgun (WGS) entry which is preliminary data.</text>
</comment>
<gene>
    <name evidence="1" type="ORF">KPSA1_03449</name>
</gene>
<dbReference type="Proteomes" id="UP000247480">
    <property type="component" value="Unassembled WGS sequence"/>
</dbReference>
<dbReference type="AlphaFoldDB" id="A0A2V0QN58"/>
<name>A0A2V0QN58_PSESF</name>
<protein>
    <submittedName>
        <fullName evidence="1">Outer membrane protein OmpA and related peptidoglycan-associated (Lipo)protein</fullName>
    </submittedName>
</protein>
<accession>A0A2V0QN58</accession>
<dbReference type="EMBL" id="BGJZ01000146">
    <property type="protein sequence ID" value="GBH10040.1"/>
    <property type="molecule type" value="Genomic_DNA"/>
</dbReference>